<evidence type="ECO:0000313" key="2">
    <source>
        <dbReference type="Proteomes" id="UP001162992"/>
    </source>
</evidence>
<accession>A0ACC2DYD9</accession>
<reference evidence="2" key="1">
    <citation type="journal article" date="2024" name="Proc. Natl. Acad. Sci. U.S.A.">
        <title>Extraordinary preservation of gene collinearity over three hundred million years revealed in homosporous lycophytes.</title>
        <authorList>
            <person name="Li C."/>
            <person name="Wickell D."/>
            <person name="Kuo L.Y."/>
            <person name="Chen X."/>
            <person name="Nie B."/>
            <person name="Liao X."/>
            <person name="Peng D."/>
            <person name="Ji J."/>
            <person name="Jenkins J."/>
            <person name="Williams M."/>
            <person name="Shu S."/>
            <person name="Plott C."/>
            <person name="Barry K."/>
            <person name="Rajasekar S."/>
            <person name="Grimwood J."/>
            <person name="Han X."/>
            <person name="Sun S."/>
            <person name="Hou Z."/>
            <person name="He W."/>
            <person name="Dai G."/>
            <person name="Sun C."/>
            <person name="Schmutz J."/>
            <person name="Leebens-Mack J.H."/>
            <person name="Li F.W."/>
            <person name="Wang L."/>
        </authorList>
    </citation>
    <scope>NUCLEOTIDE SEQUENCE [LARGE SCALE GENOMIC DNA]</scope>
    <source>
        <strain evidence="2">cv. PW_Plant_1</strain>
    </source>
</reference>
<proteinExistence type="predicted"/>
<evidence type="ECO:0000313" key="1">
    <source>
        <dbReference type="EMBL" id="KAJ7559264.1"/>
    </source>
</evidence>
<comment type="caution">
    <text evidence="1">The sequence shown here is derived from an EMBL/GenBank/DDBJ whole genome shotgun (WGS) entry which is preliminary data.</text>
</comment>
<name>A0ACC2DYD9_DIPCM</name>
<keyword evidence="2" id="KW-1185">Reference proteome</keyword>
<protein>
    <submittedName>
        <fullName evidence="1">Uncharacterized protein</fullName>
    </submittedName>
</protein>
<dbReference type="Proteomes" id="UP001162992">
    <property type="component" value="Chromosome 4"/>
</dbReference>
<dbReference type="EMBL" id="CM055095">
    <property type="protein sequence ID" value="KAJ7559264.1"/>
    <property type="molecule type" value="Genomic_DNA"/>
</dbReference>
<sequence>MCFRMEESEATVQEQRAPIKIMIAVSKSTLKGYPHPSISSSQAFDWTLQKLIPQSCREDYQLLLLHIQVPDEDGLDDMDSIYATANDFKDMKQKEKIRGLHLLKEFVNKCNLAQVPCKCWIKEGAVKEEICKEVKRVHPDLLVVGSRGLSSIQRMFIGTVSEHCVKHVDIPVLVIKRRPEDAPDDPSDD</sequence>
<organism evidence="1 2">
    <name type="scientific">Diphasiastrum complanatum</name>
    <name type="common">Issler's clubmoss</name>
    <name type="synonym">Lycopodium complanatum</name>
    <dbReference type="NCBI Taxonomy" id="34168"/>
    <lineage>
        <taxon>Eukaryota</taxon>
        <taxon>Viridiplantae</taxon>
        <taxon>Streptophyta</taxon>
        <taxon>Embryophyta</taxon>
        <taxon>Tracheophyta</taxon>
        <taxon>Lycopodiopsida</taxon>
        <taxon>Lycopodiales</taxon>
        <taxon>Lycopodiaceae</taxon>
        <taxon>Lycopodioideae</taxon>
        <taxon>Diphasiastrum</taxon>
    </lineage>
</organism>
<gene>
    <name evidence="1" type="ORF">O6H91_04G076400</name>
</gene>